<dbReference type="Pfam" id="PF01381">
    <property type="entry name" value="HTH_3"/>
    <property type="match status" value="1"/>
</dbReference>
<evidence type="ECO:0000313" key="3">
    <source>
        <dbReference type="Proteomes" id="UP001296921"/>
    </source>
</evidence>
<dbReference type="RefSeq" id="WP_218468619.1">
    <property type="nucleotide sequence ID" value="NZ_JADRCR010000017.1"/>
</dbReference>
<keyword evidence="3" id="KW-1185">Reference proteome</keyword>
<organism evidence="2 3">
    <name type="scientific">Limnobaculum allomyrinae</name>
    <dbReference type="NCBI Taxonomy" id="2791986"/>
    <lineage>
        <taxon>Bacteria</taxon>
        <taxon>Pseudomonadati</taxon>
        <taxon>Pseudomonadota</taxon>
        <taxon>Gammaproteobacteria</taxon>
        <taxon>Enterobacterales</taxon>
        <taxon>Budviciaceae</taxon>
        <taxon>Limnobaculum</taxon>
    </lineage>
</organism>
<dbReference type="Proteomes" id="UP001296921">
    <property type="component" value="Unassembled WGS sequence"/>
</dbReference>
<evidence type="ECO:0000259" key="1">
    <source>
        <dbReference type="PROSITE" id="PS50943"/>
    </source>
</evidence>
<proteinExistence type="predicted"/>
<dbReference type="SMART" id="SM00530">
    <property type="entry name" value="HTH_XRE"/>
    <property type="match status" value="1"/>
</dbReference>
<reference evidence="2 3" key="1">
    <citation type="submission" date="2020-11" db="EMBL/GenBank/DDBJ databases">
        <title>Insectihabitans protaetiae gen. nov. sp. nov. and Insectihabitans allomyrinae sp. nov., isolated from larvae of Protaetia brevitarsis seulensis and Allomyrina dichotoma, respectively.</title>
        <authorList>
            <person name="Lee S.D."/>
            <person name="Byeon Y.-S."/>
            <person name="Kim S.-M."/>
            <person name="Yang H.L."/>
            <person name="Kim I.S."/>
        </authorList>
    </citation>
    <scope>NUCLEOTIDE SEQUENCE [LARGE SCALE GENOMIC DNA]</scope>
    <source>
        <strain evidence="2 3">BWR-B9</strain>
    </source>
</reference>
<sequence length="72" mass="8041">MQEQGYTPREIVQFLINAGLTQVDIQNKTGISQASISRILTGRSTDLRVSVVTALETLFLEVDSWTENDGRE</sequence>
<dbReference type="CDD" id="cd00093">
    <property type="entry name" value="HTH_XRE"/>
    <property type="match status" value="1"/>
</dbReference>
<dbReference type="PROSITE" id="PS50943">
    <property type="entry name" value="HTH_CROC1"/>
    <property type="match status" value="1"/>
</dbReference>
<name>A0ABS1IW17_9GAMM</name>
<dbReference type="InterPro" id="IPR001387">
    <property type="entry name" value="Cro/C1-type_HTH"/>
</dbReference>
<gene>
    <name evidence="2" type="ORF">I2494_19525</name>
</gene>
<dbReference type="EMBL" id="JADRCR010000017">
    <property type="protein sequence ID" value="MBK5145862.1"/>
    <property type="molecule type" value="Genomic_DNA"/>
</dbReference>
<comment type="caution">
    <text evidence="2">The sequence shown here is derived from an EMBL/GenBank/DDBJ whole genome shotgun (WGS) entry which is preliminary data.</text>
</comment>
<protein>
    <submittedName>
        <fullName evidence="2">Transcriptional regulator</fullName>
    </submittedName>
</protein>
<evidence type="ECO:0000313" key="2">
    <source>
        <dbReference type="EMBL" id="MBK5145862.1"/>
    </source>
</evidence>
<feature type="domain" description="HTH cro/C1-type" evidence="1">
    <location>
        <begin position="11"/>
        <end position="65"/>
    </location>
</feature>
<accession>A0ABS1IW17</accession>